<reference evidence="2 3" key="1">
    <citation type="submission" date="2015-12" db="EMBL/GenBank/DDBJ databases">
        <title>Draft genome sequence of Moniliophthora roreri, the causal agent of frosty pod rot of cacao.</title>
        <authorList>
            <person name="Aime M.C."/>
            <person name="Diaz-Valderrama J.R."/>
            <person name="Kijpornyongpan T."/>
            <person name="Phillips-Mora W."/>
        </authorList>
    </citation>
    <scope>NUCLEOTIDE SEQUENCE [LARGE SCALE GENOMIC DNA]</scope>
    <source>
        <strain evidence="2 3">MCA 2952</strain>
    </source>
</reference>
<accession>A0A0W0FG92</accession>
<protein>
    <recommendedName>
        <fullName evidence="4">PLC-like phosphodiesterase</fullName>
    </recommendedName>
</protein>
<name>A0A0W0FG92_MONRR</name>
<dbReference type="eggNOG" id="ENOG502RUV2">
    <property type="taxonomic scope" value="Eukaryota"/>
</dbReference>
<comment type="caution">
    <text evidence="2">The sequence shown here is derived from an EMBL/GenBank/DDBJ whole genome shotgun (WGS) entry which is preliminary data.</text>
</comment>
<evidence type="ECO:0000313" key="2">
    <source>
        <dbReference type="EMBL" id="KTB35357.1"/>
    </source>
</evidence>
<sequence>MLPSLARPALVAITSLLVSPLLSGVSALVTNRATTCNGYSELCEKSYGGVTFVGAHNSYAVGVDGLFFNQDQDVTTQLNDGIRLLQMQAHNKTGVINLCHSSCDLFDGGTLEDYLKKGLSPLTPLAVPSYSPISSHTVKGWLDSNPNEVLTLLIVNINNLPASAFDAVFKSVGLDQVSYSPEQASLPASGWPTLGSLIDSGKRLLTFLDNGADTSSVPYLIDEFTNIWETEFSVTDISRFDCSVNRTKGDASTQMFMINHSLNKLIFNQPAPAPELANVTNAASGAGSLGAHVDACRSSVSRAPNFLLVDFYEFGGGSVFQVAADANGVPYNNKAVATPLPTTTASGSSPSSASNFARSVVLMSTSDSRLSSVAVLCGLLIGVLAVL</sequence>
<dbReference type="GO" id="GO:0008081">
    <property type="term" value="F:phosphoric diester hydrolase activity"/>
    <property type="evidence" value="ECO:0007669"/>
    <property type="project" value="InterPro"/>
</dbReference>
<organism evidence="2 3">
    <name type="scientific">Moniliophthora roreri</name>
    <name type="common">Frosty pod rot fungus</name>
    <name type="synonym">Monilia roreri</name>
    <dbReference type="NCBI Taxonomy" id="221103"/>
    <lineage>
        <taxon>Eukaryota</taxon>
        <taxon>Fungi</taxon>
        <taxon>Dikarya</taxon>
        <taxon>Basidiomycota</taxon>
        <taxon>Agaricomycotina</taxon>
        <taxon>Agaricomycetes</taxon>
        <taxon>Agaricomycetidae</taxon>
        <taxon>Agaricales</taxon>
        <taxon>Marasmiineae</taxon>
        <taxon>Marasmiaceae</taxon>
        <taxon>Moniliophthora</taxon>
    </lineage>
</organism>
<dbReference type="InterPro" id="IPR051057">
    <property type="entry name" value="PI-PLC_domain"/>
</dbReference>
<dbReference type="Gene3D" id="3.20.20.190">
    <property type="entry name" value="Phosphatidylinositol (PI) phosphodiesterase"/>
    <property type="match status" value="1"/>
</dbReference>
<dbReference type="AlphaFoldDB" id="A0A0W0FG92"/>
<dbReference type="Pfam" id="PF26146">
    <property type="entry name" value="PI-PLC_X"/>
    <property type="match status" value="2"/>
</dbReference>
<feature type="chain" id="PRO_5006901783" description="PLC-like phosphodiesterase" evidence="1">
    <location>
        <begin position="28"/>
        <end position="387"/>
    </location>
</feature>
<evidence type="ECO:0000313" key="3">
    <source>
        <dbReference type="Proteomes" id="UP000054988"/>
    </source>
</evidence>
<dbReference type="EMBL" id="LATX01001990">
    <property type="protein sequence ID" value="KTB35357.1"/>
    <property type="molecule type" value="Genomic_DNA"/>
</dbReference>
<evidence type="ECO:0008006" key="4">
    <source>
        <dbReference type="Google" id="ProtNLM"/>
    </source>
</evidence>
<dbReference type="InterPro" id="IPR017946">
    <property type="entry name" value="PLC-like_Pdiesterase_TIM-brl"/>
</dbReference>
<feature type="signal peptide" evidence="1">
    <location>
        <begin position="1"/>
        <end position="27"/>
    </location>
</feature>
<evidence type="ECO:0000256" key="1">
    <source>
        <dbReference type="SAM" id="SignalP"/>
    </source>
</evidence>
<dbReference type="Proteomes" id="UP000054988">
    <property type="component" value="Unassembled WGS sequence"/>
</dbReference>
<dbReference type="GO" id="GO:0006629">
    <property type="term" value="P:lipid metabolic process"/>
    <property type="evidence" value="ECO:0007669"/>
    <property type="project" value="InterPro"/>
</dbReference>
<proteinExistence type="predicted"/>
<gene>
    <name evidence="2" type="ORF">WG66_11955</name>
</gene>
<dbReference type="PANTHER" id="PTHR13593">
    <property type="match status" value="1"/>
</dbReference>
<keyword evidence="1" id="KW-0732">Signal</keyword>
<dbReference type="PANTHER" id="PTHR13593:SF140">
    <property type="entry name" value="PLC-LIKE PHOSPHODIESTERASE"/>
    <property type="match status" value="1"/>
</dbReference>
<dbReference type="SUPFAM" id="SSF51695">
    <property type="entry name" value="PLC-like phosphodiesterases"/>
    <property type="match status" value="1"/>
</dbReference>